<evidence type="ECO:0000313" key="3">
    <source>
        <dbReference type="Proteomes" id="UP000010953"/>
    </source>
</evidence>
<comment type="caution">
    <text evidence="2">The sequence shown here is derived from an EMBL/GenBank/DDBJ whole genome shotgun (WGS) entry which is preliminary data.</text>
</comment>
<keyword evidence="1" id="KW-1133">Transmembrane helix</keyword>
<dbReference type="InterPro" id="IPR010870">
    <property type="entry name" value="Porin_O/P"/>
</dbReference>
<name>M7Y5V1_9BACT</name>
<dbReference type="AlphaFoldDB" id="M7Y5V1"/>
<evidence type="ECO:0000313" key="2">
    <source>
        <dbReference type="EMBL" id="EMS32631.1"/>
    </source>
</evidence>
<reference evidence="2" key="1">
    <citation type="submission" date="2013-01" db="EMBL/GenBank/DDBJ databases">
        <title>Genome assembly of Mariniradius saccharolyticus AK6.</title>
        <authorList>
            <person name="Vaidya B."/>
            <person name="Khatri I."/>
            <person name="Tanuku N.R.S."/>
            <person name="Subramanian S."/>
            <person name="Pinnaka A."/>
        </authorList>
    </citation>
    <scope>NUCLEOTIDE SEQUENCE [LARGE SCALE GENOMIC DNA]</scope>
    <source>
        <strain evidence="2">AK6</strain>
    </source>
</reference>
<organism evidence="2 3">
    <name type="scientific">Mariniradius saccharolyticus AK6</name>
    <dbReference type="NCBI Taxonomy" id="1239962"/>
    <lineage>
        <taxon>Bacteria</taxon>
        <taxon>Pseudomonadati</taxon>
        <taxon>Bacteroidota</taxon>
        <taxon>Cytophagia</taxon>
        <taxon>Cytophagales</taxon>
        <taxon>Cyclobacteriaceae</taxon>
        <taxon>Mariniradius</taxon>
    </lineage>
</organism>
<keyword evidence="1" id="KW-0472">Membrane</keyword>
<dbReference type="InParanoid" id="M7Y5V1"/>
<accession>M7Y5V1</accession>
<dbReference type="RefSeq" id="WP_008628428.1">
    <property type="nucleotide sequence ID" value="NZ_AMZY02000012.1"/>
</dbReference>
<dbReference type="InterPro" id="IPR023614">
    <property type="entry name" value="Porin_dom_sf"/>
</dbReference>
<sequence>MSVAKDKKMLQDFCIRLSAIVFPSGLAVRLILTLLFITSLAVAQETERRLIPDGTMGEYLEPIDSLEKKKFLKNRIIFTGRFSSLRVGMGFLYEFAGYSQDAAAMQQMDSAGLSLENQFKPRDFRILVNGQLRTKRMISWKAGLMYDGPTREWFMRESGVTIAVPEISGHIFVGRTKEGYSLNKVMNGYAGWTMERQMALDVIPILADGIKWIGFWPKKRILWNVGIYDDFFSRSQAFSTYSWQTAARIGWLPIFQPRENKQLHLGLSYRFGKVESGEMRLKSRPESNPAPFFIDTDNFKSKHSNHVGAEIYYTEGPLMIGSEYHWHKFEVNNAGKVLFHGGEAVISYILTGASRPYSTTSGVYAFVPVNKSVFKGGFGELEGLVRISNLDLDGGVVAGGRFWRLTPMINWYMSRSLRFELAYGYGILHRFELKGATQFFHARIQVAIL</sequence>
<dbReference type="STRING" id="1239962.C943_00984"/>
<keyword evidence="1" id="KW-0812">Transmembrane</keyword>
<dbReference type="eggNOG" id="COG3746">
    <property type="taxonomic scope" value="Bacteria"/>
</dbReference>
<keyword evidence="3" id="KW-1185">Reference proteome</keyword>
<gene>
    <name evidence="2" type="ORF">C943_00984</name>
</gene>
<dbReference type="Proteomes" id="UP000010953">
    <property type="component" value="Unassembled WGS sequence"/>
</dbReference>
<proteinExistence type="predicted"/>
<dbReference type="Pfam" id="PF07396">
    <property type="entry name" value="Porin_O_P"/>
    <property type="match status" value="1"/>
</dbReference>
<dbReference type="Gene3D" id="2.40.160.10">
    <property type="entry name" value="Porin"/>
    <property type="match status" value="1"/>
</dbReference>
<evidence type="ECO:0000256" key="1">
    <source>
        <dbReference type="SAM" id="Phobius"/>
    </source>
</evidence>
<dbReference type="EMBL" id="AMZY02000012">
    <property type="protein sequence ID" value="EMS32631.1"/>
    <property type="molecule type" value="Genomic_DNA"/>
</dbReference>
<feature type="transmembrane region" description="Helical" evidence="1">
    <location>
        <begin position="20"/>
        <end position="43"/>
    </location>
</feature>
<protein>
    <submittedName>
        <fullName evidence="2">Porin outer membrane protein</fullName>
    </submittedName>
</protein>